<evidence type="ECO:0000313" key="2">
    <source>
        <dbReference type="Proteomes" id="UP001218188"/>
    </source>
</evidence>
<gene>
    <name evidence="1" type="ORF">C8F04DRAFT_1062578</name>
</gene>
<comment type="caution">
    <text evidence="1">The sequence shown here is derived from an EMBL/GenBank/DDBJ whole genome shotgun (WGS) entry which is preliminary data.</text>
</comment>
<dbReference type="EMBL" id="JARJCM010000002">
    <property type="protein sequence ID" value="KAJ7047054.1"/>
    <property type="molecule type" value="Genomic_DNA"/>
</dbReference>
<organism evidence="1 2">
    <name type="scientific">Mycena alexandri</name>
    <dbReference type="NCBI Taxonomy" id="1745969"/>
    <lineage>
        <taxon>Eukaryota</taxon>
        <taxon>Fungi</taxon>
        <taxon>Dikarya</taxon>
        <taxon>Basidiomycota</taxon>
        <taxon>Agaricomycotina</taxon>
        <taxon>Agaricomycetes</taxon>
        <taxon>Agaricomycetidae</taxon>
        <taxon>Agaricales</taxon>
        <taxon>Marasmiineae</taxon>
        <taxon>Mycenaceae</taxon>
        <taxon>Mycena</taxon>
    </lineage>
</organism>
<accession>A0AAD6TIR6</accession>
<protein>
    <submittedName>
        <fullName evidence="1">Uncharacterized protein</fullName>
    </submittedName>
</protein>
<name>A0AAD6TIR6_9AGAR</name>
<reference evidence="1" key="1">
    <citation type="submission" date="2023-03" db="EMBL/GenBank/DDBJ databases">
        <title>Massive genome expansion in bonnet fungi (Mycena s.s.) driven by repeated elements and novel gene families across ecological guilds.</title>
        <authorList>
            <consortium name="Lawrence Berkeley National Laboratory"/>
            <person name="Harder C.B."/>
            <person name="Miyauchi S."/>
            <person name="Viragh M."/>
            <person name="Kuo A."/>
            <person name="Thoen E."/>
            <person name="Andreopoulos B."/>
            <person name="Lu D."/>
            <person name="Skrede I."/>
            <person name="Drula E."/>
            <person name="Henrissat B."/>
            <person name="Morin E."/>
            <person name="Kohler A."/>
            <person name="Barry K."/>
            <person name="LaButti K."/>
            <person name="Morin E."/>
            <person name="Salamov A."/>
            <person name="Lipzen A."/>
            <person name="Mereny Z."/>
            <person name="Hegedus B."/>
            <person name="Baldrian P."/>
            <person name="Stursova M."/>
            <person name="Weitz H."/>
            <person name="Taylor A."/>
            <person name="Grigoriev I.V."/>
            <person name="Nagy L.G."/>
            <person name="Martin F."/>
            <person name="Kauserud H."/>
        </authorList>
    </citation>
    <scope>NUCLEOTIDE SEQUENCE</scope>
    <source>
        <strain evidence="1">CBHHK200</strain>
    </source>
</reference>
<sequence length="227" mass="24798">MGSGKKAPRMLARTCWKVTRVGVRVSSWGCGSSRRRARMGCVLEEDEVDDEEEGEGGTRARGAIASGVNGKSVRAVGFIFKNKITSGTRLTRFRRKSTTAAAASFCLISRTRSASSVAARWESLCLLFSAAQRLRSSVNLRASDSHSGHRLPAAPDRSRRLGVCRAARTGERIVEASKGMEYASKPSSCQVTCKLSSRTFARWMPSSAEGMWTWSLRVGGGEEEKRR</sequence>
<dbReference type="AlphaFoldDB" id="A0AAD6TIR6"/>
<proteinExistence type="predicted"/>
<dbReference type="Proteomes" id="UP001218188">
    <property type="component" value="Unassembled WGS sequence"/>
</dbReference>
<keyword evidence="2" id="KW-1185">Reference proteome</keyword>
<evidence type="ECO:0000313" key="1">
    <source>
        <dbReference type="EMBL" id="KAJ7047054.1"/>
    </source>
</evidence>